<dbReference type="Pfam" id="PF10245">
    <property type="entry name" value="MRP-S22"/>
    <property type="match status" value="1"/>
</dbReference>
<comment type="caution">
    <text evidence="1">The sequence shown here is derived from an EMBL/GenBank/DDBJ whole genome shotgun (WGS) entry which is preliminary data.</text>
</comment>
<gene>
    <name evidence="1" type="ORF">HPB48_016795</name>
</gene>
<dbReference type="OrthoDB" id="10052321at2759"/>
<proteinExistence type="predicted"/>
<dbReference type="GO" id="GO:0005763">
    <property type="term" value="C:mitochondrial small ribosomal subunit"/>
    <property type="evidence" value="ECO:0007669"/>
    <property type="project" value="TreeGrafter"/>
</dbReference>
<dbReference type="PANTHER" id="PTHR13071:SF4">
    <property type="entry name" value="SMALL RIBOSOMAL SUBUNIT PROTEIN MS22"/>
    <property type="match status" value="1"/>
</dbReference>
<evidence type="ECO:0008006" key="3">
    <source>
        <dbReference type="Google" id="ProtNLM"/>
    </source>
</evidence>
<name>A0A9J6GQ81_HAELO</name>
<accession>A0A9J6GQ81</accession>
<dbReference type="GO" id="GO:0003735">
    <property type="term" value="F:structural constituent of ribosome"/>
    <property type="evidence" value="ECO:0007669"/>
    <property type="project" value="TreeGrafter"/>
</dbReference>
<sequence length="325" mass="38551">MFFFFYCVAGIADPYRKTDKIDIENLFISPKVQNLLQKLTGFDLEKIFAPVPVPLNTPRYKFLTDEQLQEEVESSHRRARQKLQMPPVLRERKPADRELAKDPEIQGFSSSTYIFTDISYGYTDRERIVVVREPEGLLRTANWEERERMLQTYFTNKDKSFYMPKMFEPQHLQDALDKQWYRFILDRACIQFEPDDPNYIRVTHATYDHVDANRCFHELRSTRHFGPMAFYLAVTKKVDNLLVDLLQREMVEDIGHLLRLFYHVHPASDSSQVDSITDNLELLKFYTKNDSTKRNHLELALQTYVEMRRSREEAEEHLAAARGHQ</sequence>
<organism evidence="1 2">
    <name type="scientific">Haemaphysalis longicornis</name>
    <name type="common">Bush tick</name>
    <dbReference type="NCBI Taxonomy" id="44386"/>
    <lineage>
        <taxon>Eukaryota</taxon>
        <taxon>Metazoa</taxon>
        <taxon>Ecdysozoa</taxon>
        <taxon>Arthropoda</taxon>
        <taxon>Chelicerata</taxon>
        <taxon>Arachnida</taxon>
        <taxon>Acari</taxon>
        <taxon>Parasitiformes</taxon>
        <taxon>Ixodida</taxon>
        <taxon>Ixodoidea</taxon>
        <taxon>Ixodidae</taxon>
        <taxon>Haemaphysalinae</taxon>
        <taxon>Haemaphysalis</taxon>
    </lineage>
</organism>
<reference evidence="1 2" key="1">
    <citation type="journal article" date="2020" name="Cell">
        <title>Large-Scale Comparative Analyses of Tick Genomes Elucidate Their Genetic Diversity and Vector Capacities.</title>
        <authorList>
            <consortium name="Tick Genome and Microbiome Consortium (TIGMIC)"/>
            <person name="Jia N."/>
            <person name="Wang J."/>
            <person name="Shi W."/>
            <person name="Du L."/>
            <person name="Sun Y."/>
            <person name="Zhan W."/>
            <person name="Jiang J.F."/>
            <person name="Wang Q."/>
            <person name="Zhang B."/>
            <person name="Ji P."/>
            <person name="Bell-Sakyi L."/>
            <person name="Cui X.M."/>
            <person name="Yuan T.T."/>
            <person name="Jiang B.G."/>
            <person name="Yang W.F."/>
            <person name="Lam T.T."/>
            <person name="Chang Q.C."/>
            <person name="Ding S.J."/>
            <person name="Wang X.J."/>
            <person name="Zhu J.G."/>
            <person name="Ruan X.D."/>
            <person name="Zhao L."/>
            <person name="Wei J.T."/>
            <person name="Ye R.Z."/>
            <person name="Que T.C."/>
            <person name="Du C.H."/>
            <person name="Zhou Y.H."/>
            <person name="Cheng J.X."/>
            <person name="Dai P.F."/>
            <person name="Guo W.B."/>
            <person name="Han X.H."/>
            <person name="Huang E.J."/>
            <person name="Li L.F."/>
            <person name="Wei W."/>
            <person name="Gao Y.C."/>
            <person name="Liu J.Z."/>
            <person name="Shao H.Z."/>
            <person name="Wang X."/>
            <person name="Wang C.C."/>
            <person name="Yang T.C."/>
            <person name="Huo Q.B."/>
            <person name="Li W."/>
            <person name="Chen H.Y."/>
            <person name="Chen S.E."/>
            <person name="Zhou L.G."/>
            <person name="Ni X.B."/>
            <person name="Tian J.H."/>
            <person name="Sheng Y."/>
            <person name="Liu T."/>
            <person name="Pan Y.S."/>
            <person name="Xia L.Y."/>
            <person name="Li J."/>
            <person name="Zhao F."/>
            <person name="Cao W.C."/>
        </authorList>
    </citation>
    <scope>NUCLEOTIDE SEQUENCE [LARGE SCALE GENOMIC DNA]</scope>
    <source>
        <strain evidence="1">HaeL-2018</strain>
    </source>
</reference>
<protein>
    <recommendedName>
        <fullName evidence="3">28S ribosomal protein S22, mitochondrial</fullName>
    </recommendedName>
</protein>
<keyword evidence="2" id="KW-1185">Reference proteome</keyword>
<dbReference type="VEuPathDB" id="VectorBase:HLOH_058749"/>
<evidence type="ECO:0000313" key="1">
    <source>
        <dbReference type="EMBL" id="KAH9377418.1"/>
    </source>
</evidence>
<evidence type="ECO:0000313" key="2">
    <source>
        <dbReference type="Proteomes" id="UP000821853"/>
    </source>
</evidence>
<dbReference type="AlphaFoldDB" id="A0A9J6GQ81"/>
<dbReference type="EMBL" id="JABSTR010000008">
    <property type="protein sequence ID" value="KAH9377418.1"/>
    <property type="molecule type" value="Genomic_DNA"/>
</dbReference>
<dbReference type="PANTHER" id="PTHR13071">
    <property type="entry name" value="MITOCHONDRIAL 28S RIBOSOMAL PROTEIN S22"/>
    <property type="match status" value="1"/>
</dbReference>
<dbReference type="Proteomes" id="UP000821853">
    <property type="component" value="Unassembled WGS sequence"/>
</dbReference>
<dbReference type="InterPro" id="IPR019374">
    <property type="entry name" value="Ribosomal_mS22"/>
</dbReference>
<dbReference type="OMA" id="GYIELTL"/>